<dbReference type="PANTHER" id="PTHR10472">
    <property type="entry name" value="D-TYROSYL-TRNA TYR DEACYLASE"/>
    <property type="match status" value="1"/>
</dbReference>
<dbReference type="EC" id="3.1.1.96" evidence="2"/>
<dbReference type="GO" id="GO:0051499">
    <property type="term" value="F:D-aminoacyl-tRNA deacylase activity"/>
    <property type="evidence" value="ECO:0007669"/>
    <property type="project" value="UniProtKB-EC"/>
</dbReference>
<dbReference type="Proteomes" id="UP001651880">
    <property type="component" value="Unassembled WGS sequence"/>
</dbReference>
<evidence type="ECO:0000313" key="4">
    <source>
        <dbReference type="Proteomes" id="UP001651880"/>
    </source>
</evidence>
<dbReference type="InterPro" id="IPR003732">
    <property type="entry name" value="Daa-tRNA_deacyls_DTD"/>
</dbReference>
<dbReference type="CDD" id="cd00563">
    <property type="entry name" value="Dtyr_deacylase"/>
    <property type="match status" value="1"/>
</dbReference>
<evidence type="ECO:0000313" key="3">
    <source>
        <dbReference type="EMBL" id="MCQ1529749.1"/>
    </source>
</evidence>
<keyword evidence="2" id="KW-0963">Cytoplasm</keyword>
<comment type="similarity">
    <text evidence="1 2">Belongs to the DTD family.</text>
</comment>
<feature type="short sequence motif" description="Gly-cisPro motif, important for rejection of L-amino acids" evidence="2">
    <location>
        <begin position="137"/>
        <end position="138"/>
    </location>
</feature>
<protein>
    <recommendedName>
        <fullName evidence="2">D-aminoacyl-tRNA deacylase</fullName>
        <shortName evidence="2">DTD</shortName>
        <ecNumber evidence="2">3.1.1.96</ecNumber>
    </recommendedName>
    <alternativeName>
        <fullName evidence="2">Gly-tRNA(Ala) deacylase</fullName>
        <ecNumber evidence="2">3.1.1.-</ecNumber>
    </alternativeName>
</protein>
<keyword evidence="4" id="KW-1185">Reference proteome</keyword>
<evidence type="ECO:0000256" key="1">
    <source>
        <dbReference type="ARBA" id="ARBA00009673"/>
    </source>
</evidence>
<comment type="catalytic activity">
    <reaction evidence="2">
        <text>glycyl-tRNA(Ala) + H2O = tRNA(Ala) + glycine + H(+)</text>
        <dbReference type="Rhea" id="RHEA:53744"/>
        <dbReference type="Rhea" id="RHEA-COMP:9657"/>
        <dbReference type="Rhea" id="RHEA-COMP:13640"/>
        <dbReference type="ChEBI" id="CHEBI:15377"/>
        <dbReference type="ChEBI" id="CHEBI:15378"/>
        <dbReference type="ChEBI" id="CHEBI:57305"/>
        <dbReference type="ChEBI" id="CHEBI:78442"/>
        <dbReference type="ChEBI" id="CHEBI:78522"/>
    </reaction>
</comment>
<keyword evidence="2 3" id="KW-0378">Hydrolase</keyword>
<keyword evidence="2" id="KW-0820">tRNA-binding</keyword>
<comment type="subunit">
    <text evidence="2">Homodimer.</text>
</comment>
<dbReference type="RefSeq" id="WP_255227270.1">
    <property type="nucleotide sequence ID" value="NZ_JAJEKE010000007.1"/>
</dbReference>
<dbReference type="Gene3D" id="3.50.80.10">
    <property type="entry name" value="D-tyrosyl-tRNA(Tyr) deacylase"/>
    <property type="match status" value="1"/>
</dbReference>
<reference evidence="3 4" key="1">
    <citation type="submission" date="2021-10" db="EMBL/GenBank/DDBJ databases">
        <title>Lutispora strain m25 sp. nov., a thermophilic, non-spore-forming bacterium isolated from a lab-scale methanogenic bioreactor digesting anaerobic sludge.</title>
        <authorList>
            <person name="El Houari A."/>
            <person name="Mcdonald J."/>
        </authorList>
    </citation>
    <scope>NUCLEOTIDE SEQUENCE [LARGE SCALE GENOMIC DNA]</scope>
    <source>
        <strain evidence="4">m25</strain>
    </source>
</reference>
<comment type="subcellular location">
    <subcellularLocation>
        <location evidence="2">Cytoplasm</location>
    </subcellularLocation>
</comment>
<proteinExistence type="inferred from homology"/>
<dbReference type="SUPFAM" id="SSF69500">
    <property type="entry name" value="DTD-like"/>
    <property type="match status" value="1"/>
</dbReference>
<evidence type="ECO:0000256" key="2">
    <source>
        <dbReference type="HAMAP-Rule" id="MF_00518"/>
    </source>
</evidence>
<comment type="caution">
    <text evidence="3">The sequence shown here is derived from an EMBL/GenBank/DDBJ whole genome shotgun (WGS) entry which is preliminary data.</text>
</comment>
<accession>A0ABT1NFA8</accession>
<keyword evidence="2" id="KW-0694">RNA-binding</keyword>
<sequence>MRAVVQRVKKSHVEVDGKITGKIDKGLMILLGISEDDKAEDIDYMVDKIINLRIFEDDENKMNLSLLDAGGELLVVSQFTLYGDCRKGRRPSFIKAARPEKAQQLYDQFIKKAADLNVKVQSGIFQADMTVYIENDGPVTLIVDSEKII</sequence>
<dbReference type="HAMAP" id="MF_00518">
    <property type="entry name" value="Deacylase_Dtd"/>
    <property type="match status" value="1"/>
</dbReference>
<dbReference type="EMBL" id="JAJEKE010000007">
    <property type="protein sequence ID" value="MCQ1529749.1"/>
    <property type="molecule type" value="Genomic_DNA"/>
</dbReference>
<dbReference type="PANTHER" id="PTHR10472:SF5">
    <property type="entry name" value="D-AMINOACYL-TRNA DEACYLASE 1"/>
    <property type="match status" value="1"/>
</dbReference>
<dbReference type="InterPro" id="IPR023509">
    <property type="entry name" value="DTD-like_sf"/>
</dbReference>
<dbReference type="Pfam" id="PF02580">
    <property type="entry name" value="Tyr_Deacylase"/>
    <property type="match status" value="1"/>
</dbReference>
<comment type="function">
    <text evidence="2">An aminoacyl-tRNA editing enzyme that deacylates mischarged D-aminoacyl-tRNAs. Also deacylates mischarged glycyl-tRNA(Ala), protecting cells against glycine mischarging by AlaRS. Acts via tRNA-based rather than protein-based catalysis; rejects L-amino acids rather than detecting D-amino acids in the active site. By recycling D-aminoacyl-tRNA to D-amino acids and free tRNA molecules, this enzyme counteracts the toxicity associated with the formation of D-aminoacyl-tRNA entities in vivo and helps enforce protein L-homochirality.</text>
</comment>
<comment type="catalytic activity">
    <reaction evidence="2">
        <text>a D-aminoacyl-tRNA + H2O = a tRNA + a D-alpha-amino acid + H(+)</text>
        <dbReference type="Rhea" id="RHEA:13953"/>
        <dbReference type="Rhea" id="RHEA-COMP:10123"/>
        <dbReference type="Rhea" id="RHEA-COMP:10124"/>
        <dbReference type="ChEBI" id="CHEBI:15377"/>
        <dbReference type="ChEBI" id="CHEBI:15378"/>
        <dbReference type="ChEBI" id="CHEBI:59871"/>
        <dbReference type="ChEBI" id="CHEBI:78442"/>
        <dbReference type="ChEBI" id="CHEBI:79333"/>
        <dbReference type="EC" id="3.1.1.96"/>
    </reaction>
</comment>
<comment type="domain">
    <text evidence="2">A Gly-cisPro motif from one monomer fits into the active site of the other monomer to allow specific chiral rejection of L-amino acids.</text>
</comment>
<organism evidence="3 4">
    <name type="scientific">Lutispora saccharofermentans</name>
    <dbReference type="NCBI Taxonomy" id="3024236"/>
    <lineage>
        <taxon>Bacteria</taxon>
        <taxon>Bacillati</taxon>
        <taxon>Bacillota</taxon>
        <taxon>Clostridia</taxon>
        <taxon>Lutisporales</taxon>
        <taxon>Lutisporaceae</taxon>
        <taxon>Lutispora</taxon>
    </lineage>
</organism>
<dbReference type="NCBIfam" id="TIGR00256">
    <property type="entry name" value="D-aminoacyl-tRNA deacylase"/>
    <property type="match status" value="1"/>
</dbReference>
<dbReference type="EC" id="3.1.1.-" evidence="2"/>
<gene>
    <name evidence="2 3" type="primary">dtd</name>
    <name evidence="3" type="ORF">LJD61_09350</name>
</gene>
<name>A0ABT1NFA8_9FIRM</name>